<dbReference type="Proteomes" id="UP001207430">
    <property type="component" value="Unassembled WGS sequence"/>
</dbReference>
<reference evidence="3" key="1">
    <citation type="submission" date="2022-07" db="EMBL/GenBank/DDBJ databases">
        <title>Genome Sequence of Citrobacter portucalensis from Edible Snails.</title>
        <authorList>
            <person name="Okafor A.C."/>
            <person name="Ogbo F.C."/>
            <person name="Ruppitsch W."/>
            <person name="Allerberger F."/>
        </authorList>
    </citation>
    <scope>NUCLEOTIDE SEQUENCE</scope>
    <source>
        <strain evidence="3">Igbk 7</strain>
    </source>
</reference>
<keyword evidence="2" id="KW-0812">Transmembrane</keyword>
<name>A0AAW5WED5_9ENTR</name>
<accession>A0AAW5WED5</accession>
<dbReference type="Gene3D" id="2.60.40.10">
    <property type="entry name" value="Immunoglobulins"/>
    <property type="match status" value="1"/>
</dbReference>
<keyword evidence="2" id="KW-0472">Membrane</keyword>
<organism evidence="3 4">
    <name type="scientific">Citrobacter portucalensis</name>
    <dbReference type="NCBI Taxonomy" id="1639133"/>
    <lineage>
        <taxon>Bacteria</taxon>
        <taxon>Pseudomonadati</taxon>
        <taxon>Pseudomonadota</taxon>
        <taxon>Gammaproteobacteria</taxon>
        <taxon>Enterobacterales</taxon>
        <taxon>Enterobacteriaceae</taxon>
        <taxon>Citrobacter</taxon>
        <taxon>Citrobacter freundii complex</taxon>
    </lineage>
</organism>
<feature type="transmembrane region" description="Helical" evidence="2">
    <location>
        <begin position="21"/>
        <end position="39"/>
    </location>
</feature>
<gene>
    <name evidence="3" type="ORF">NLN86_25370</name>
</gene>
<feature type="non-terminal residue" evidence="3">
    <location>
        <position position="205"/>
    </location>
</feature>
<evidence type="ECO:0000313" key="4">
    <source>
        <dbReference type="Proteomes" id="UP001207430"/>
    </source>
</evidence>
<keyword evidence="2" id="KW-1133">Transmembrane helix</keyword>
<evidence type="ECO:0000256" key="1">
    <source>
        <dbReference type="SAM" id="MobiDB-lite"/>
    </source>
</evidence>
<dbReference type="AlphaFoldDB" id="A0AAW5WED5"/>
<feature type="region of interest" description="Disordered" evidence="1">
    <location>
        <begin position="41"/>
        <end position="69"/>
    </location>
</feature>
<sequence length="205" mass="20260">MATKNTKKPVDKDDDDDHKKLAWWALGLSAVGGAVAAIFHNHGSDGDSKSSSPTKPIPPEGETTQPIDDVIPVASITGINDSVGMITGNVASGGTTDDTSLVISGTLSAPLAAGETVRVYDGTTFLGTATVDTVNGTWSYTDSSLANGDTPSYTARVADAAGNQSAAGTAYTVTIATTAPGTAAAVTGVADNAGIITGSVASGGT</sequence>
<comment type="caution">
    <text evidence="3">The sequence shown here is derived from an EMBL/GenBank/DDBJ whole genome shotgun (WGS) entry which is preliminary data.</text>
</comment>
<evidence type="ECO:0000313" key="3">
    <source>
        <dbReference type="EMBL" id="MCX9004932.1"/>
    </source>
</evidence>
<evidence type="ECO:0000256" key="2">
    <source>
        <dbReference type="SAM" id="Phobius"/>
    </source>
</evidence>
<protein>
    <submittedName>
        <fullName evidence="3">Ig-like domain-containing protein</fullName>
    </submittedName>
</protein>
<dbReference type="InterPro" id="IPR013783">
    <property type="entry name" value="Ig-like_fold"/>
</dbReference>
<proteinExistence type="predicted"/>
<dbReference type="EMBL" id="JANDBG010000068">
    <property type="protein sequence ID" value="MCX9004932.1"/>
    <property type="molecule type" value="Genomic_DNA"/>
</dbReference>
<dbReference type="RefSeq" id="WP_267449888.1">
    <property type="nucleotide sequence ID" value="NZ_JANDBG010000068.1"/>
</dbReference>